<dbReference type="Gene3D" id="3.40.50.10490">
    <property type="entry name" value="Glucose-6-phosphate isomerase like protein, domain 1"/>
    <property type="match status" value="2"/>
</dbReference>
<sequence length="340" mass="35631">MNSLMLDEARSAPERVAAQFAADGERYAALGAQLRDRPPAAAVTIARGSSDHAASYLAYLLMARYGQLVTSLPMSLVTLYRAPLATHGTLAVAISQSGRSPDLIEPIEVFRRGGGTTVALVNVAESPLGAAAEWVLPLHAGAERSVAATKSFICSLTAGARLAASWQDDRALLDALRELPEALGAACALDWSAGVEPLRGAERMMVIGRGTGLAIAQEAALKFKETCAIQAEVFSSAEVQHGPMALVEAGYPMLVFAPRGPAQAGLIKVAEEMRGRGASVLLAAPADVAERQLTLATSASEDLDPIAAVQSFYLLVEAVARARGRDPDRPPHLNKVTSTL</sequence>
<feature type="domain" description="SIS" evidence="2">
    <location>
        <begin position="194"/>
        <end position="325"/>
    </location>
</feature>
<dbReference type="InterPro" id="IPR035466">
    <property type="entry name" value="GlmS/AgaS_SIS"/>
</dbReference>
<dbReference type="CDD" id="cd05008">
    <property type="entry name" value="SIS_GlmS_GlmD_1"/>
    <property type="match status" value="1"/>
</dbReference>
<dbReference type="InterPro" id="IPR035490">
    <property type="entry name" value="GlmS/FrlB_SIS"/>
</dbReference>
<evidence type="ECO:0000313" key="4">
    <source>
        <dbReference type="Proteomes" id="UP000295765"/>
    </source>
</evidence>
<proteinExistence type="predicted"/>
<reference evidence="3 4" key="1">
    <citation type="submission" date="2019-03" db="EMBL/GenBank/DDBJ databases">
        <title>Genomic Encyclopedia of Type Strains, Phase IV (KMG-IV): sequencing the most valuable type-strain genomes for metagenomic binning, comparative biology and taxonomic classification.</title>
        <authorList>
            <person name="Goeker M."/>
        </authorList>
    </citation>
    <scope>NUCLEOTIDE SEQUENCE [LARGE SCALE GENOMIC DNA]</scope>
    <source>
        <strain evidence="3 4">DSM 25287</strain>
    </source>
</reference>
<dbReference type="AlphaFoldDB" id="A0A4R2L6W5"/>
<organism evidence="3 4">
    <name type="scientific">Plasticicumulans lactativorans</name>
    <dbReference type="NCBI Taxonomy" id="1133106"/>
    <lineage>
        <taxon>Bacteria</taxon>
        <taxon>Pseudomonadati</taxon>
        <taxon>Pseudomonadota</taxon>
        <taxon>Gammaproteobacteria</taxon>
        <taxon>Candidatus Competibacteraceae</taxon>
        <taxon>Plasticicumulans</taxon>
    </lineage>
</organism>
<dbReference type="SUPFAM" id="SSF53697">
    <property type="entry name" value="SIS domain"/>
    <property type="match status" value="1"/>
</dbReference>
<dbReference type="InterPro" id="IPR046348">
    <property type="entry name" value="SIS_dom_sf"/>
</dbReference>
<evidence type="ECO:0000256" key="1">
    <source>
        <dbReference type="ARBA" id="ARBA00022737"/>
    </source>
</evidence>
<dbReference type="GO" id="GO:1901135">
    <property type="term" value="P:carbohydrate derivative metabolic process"/>
    <property type="evidence" value="ECO:0007669"/>
    <property type="project" value="InterPro"/>
</dbReference>
<dbReference type="Proteomes" id="UP000295765">
    <property type="component" value="Unassembled WGS sequence"/>
</dbReference>
<dbReference type="CDD" id="cd05009">
    <property type="entry name" value="SIS_GlmS_GlmD_2"/>
    <property type="match status" value="1"/>
</dbReference>
<gene>
    <name evidence="3" type="ORF">EV699_11735</name>
</gene>
<name>A0A4R2L6W5_9GAMM</name>
<dbReference type="PANTHER" id="PTHR10937">
    <property type="entry name" value="GLUCOSAMINE--FRUCTOSE-6-PHOSPHATE AMINOTRANSFERASE, ISOMERIZING"/>
    <property type="match status" value="1"/>
</dbReference>
<evidence type="ECO:0000259" key="2">
    <source>
        <dbReference type="PROSITE" id="PS51464"/>
    </source>
</evidence>
<evidence type="ECO:0000313" key="3">
    <source>
        <dbReference type="EMBL" id="TCO79726.1"/>
    </source>
</evidence>
<feature type="domain" description="SIS" evidence="2">
    <location>
        <begin position="30"/>
        <end position="178"/>
    </location>
</feature>
<comment type="caution">
    <text evidence="3">The sequence shown here is derived from an EMBL/GenBank/DDBJ whole genome shotgun (WGS) entry which is preliminary data.</text>
</comment>
<dbReference type="Pfam" id="PF01380">
    <property type="entry name" value="SIS"/>
    <property type="match status" value="2"/>
</dbReference>
<dbReference type="InterPro" id="IPR001347">
    <property type="entry name" value="SIS_dom"/>
</dbReference>
<dbReference type="PANTHER" id="PTHR10937:SF8">
    <property type="entry name" value="AMINOTRANSFERASE-RELATED"/>
    <property type="match status" value="1"/>
</dbReference>
<dbReference type="GO" id="GO:0097367">
    <property type="term" value="F:carbohydrate derivative binding"/>
    <property type="evidence" value="ECO:0007669"/>
    <property type="project" value="InterPro"/>
</dbReference>
<dbReference type="EMBL" id="SLWY01000017">
    <property type="protein sequence ID" value="TCO79726.1"/>
    <property type="molecule type" value="Genomic_DNA"/>
</dbReference>
<protein>
    <submittedName>
        <fullName evidence="3">Glutamine--fructose-6-phosphate transaminase</fullName>
    </submittedName>
</protein>
<keyword evidence="4" id="KW-1185">Reference proteome</keyword>
<dbReference type="PROSITE" id="PS51464">
    <property type="entry name" value="SIS"/>
    <property type="match status" value="2"/>
</dbReference>
<accession>A0A4R2L6W5</accession>
<keyword evidence="1" id="KW-0677">Repeat</keyword>